<dbReference type="GO" id="GO:0005507">
    <property type="term" value="F:copper ion binding"/>
    <property type="evidence" value="ECO:0007669"/>
    <property type="project" value="TreeGrafter"/>
</dbReference>
<dbReference type="OrthoDB" id="4279at2"/>
<dbReference type="GO" id="GO:0017061">
    <property type="term" value="F:S-methyl-5-thioadenosine phosphorylase activity"/>
    <property type="evidence" value="ECO:0007669"/>
    <property type="project" value="UniProtKB-EC"/>
</dbReference>
<evidence type="ECO:0000256" key="7">
    <source>
        <dbReference type="ARBA" id="ARBA00047989"/>
    </source>
</evidence>
<protein>
    <recommendedName>
        <fullName evidence="10">Purine nucleoside phosphorylase</fullName>
    </recommendedName>
</protein>
<reference evidence="11" key="1">
    <citation type="submission" date="2016-02" db="EMBL/GenBank/DDBJ databases">
        <title>Halorhodospira halochloris DSM-1059 complete genome, version 2.</title>
        <authorList>
            <person name="Tsukatani Y."/>
        </authorList>
    </citation>
    <scope>NUCLEOTIDE SEQUENCE</scope>
    <source>
        <strain evidence="11">DSM 1059</strain>
    </source>
</reference>
<evidence type="ECO:0000313" key="11">
    <source>
        <dbReference type="EMBL" id="BAU56898.1"/>
    </source>
</evidence>
<dbReference type="InterPro" id="IPR038371">
    <property type="entry name" value="Cu_polyphenol_OxRdtase_sf"/>
</dbReference>
<dbReference type="SUPFAM" id="SSF64438">
    <property type="entry name" value="CNF1/YfiH-like putative cysteine hydrolases"/>
    <property type="match status" value="1"/>
</dbReference>
<organism evidence="11 12">
    <name type="scientific">Halorhodospira halochloris</name>
    <name type="common">Ectothiorhodospira halochloris</name>
    <dbReference type="NCBI Taxonomy" id="1052"/>
    <lineage>
        <taxon>Bacteria</taxon>
        <taxon>Pseudomonadati</taxon>
        <taxon>Pseudomonadota</taxon>
        <taxon>Gammaproteobacteria</taxon>
        <taxon>Chromatiales</taxon>
        <taxon>Ectothiorhodospiraceae</taxon>
        <taxon>Halorhodospira</taxon>
    </lineage>
</organism>
<dbReference type="InterPro" id="IPR011324">
    <property type="entry name" value="Cytotoxic_necrot_fac-like_cat"/>
</dbReference>
<dbReference type="Proteomes" id="UP000218890">
    <property type="component" value="Chromosome"/>
</dbReference>
<evidence type="ECO:0000256" key="3">
    <source>
        <dbReference type="ARBA" id="ARBA00022679"/>
    </source>
</evidence>
<dbReference type="PANTHER" id="PTHR30616:SF2">
    <property type="entry name" value="PURINE NUCLEOSIDE PHOSPHORYLASE LACC1"/>
    <property type="match status" value="1"/>
</dbReference>
<comment type="catalytic activity">
    <reaction evidence="7">
        <text>adenosine + H2O + H(+) = inosine + NH4(+)</text>
        <dbReference type="Rhea" id="RHEA:24408"/>
        <dbReference type="ChEBI" id="CHEBI:15377"/>
        <dbReference type="ChEBI" id="CHEBI:15378"/>
        <dbReference type="ChEBI" id="CHEBI:16335"/>
        <dbReference type="ChEBI" id="CHEBI:17596"/>
        <dbReference type="ChEBI" id="CHEBI:28938"/>
        <dbReference type="EC" id="3.5.4.4"/>
    </reaction>
    <physiologicalReaction direction="left-to-right" evidence="7">
        <dbReference type="Rhea" id="RHEA:24409"/>
    </physiologicalReaction>
</comment>
<keyword evidence="5" id="KW-0378">Hydrolase</keyword>
<evidence type="ECO:0000256" key="10">
    <source>
        <dbReference type="RuleBase" id="RU361274"/>
    </source>
</evidence>
<dbReference type="AlphaFoldDB" id="A0A0X8X8H6"/>
<comment type="catalytic activity">
    <reaction evidence="9">
        <text>S-methyl-5'-thioadenosine + phosphate = 5-(methylsulfanyl)-alpha-D-ribose 1-phosphate + adenine</text>
        <dbReference type="Rhea" id="RHEA:11852"/>
        <dbReference type="ChEBI" id="CHEBI:16708"/>
        <dbReference type="ChEBI" id="CHEBI:17509"/>
        <dbReference type="ChEBI" id="CHEBI:43474"/>
        <dbReference type="ChEBI" id="CHEBI:58533"/>
        <dbReference type="EC" id="2.4.2.28"/>
    </reaction>
    <physiologicalReaction direction="left-to-right" evidence="9">
        <dbReference type="Rhea" id="RHEA:11853"/>
    </physiologicalReaction>
</comment>
<dbReference type="PANTHER" id="PTHR30616">
    <property type="entry name" value="UNCHARACTERIZED PROTEIN YFIH"/>
    <property type="match status" value="1"/>
</dbReference>
<evidence type="ECO:0000256" key="6">
    <source>
        <dbReference type="ARBA" id="ARBA00022833"/>
    </source>
</evidence>
<evidence type="ECO:0000313" key="12">
    <source>
        <dbReference type="Proteomes" id="UP000218890"/>
    </source>
</evidence>
<comment type="catalytic activity">
    <reaction evidence="8">
        <text>adenosine + phosphate = alpha-D-ribose 1-phosphate + adenine</text>
        <dbReference type="Rhea" id="RHEA:27642"/>
        <dbReference type="ChEBI" id="CHEBI:16335"/>
        <dbReference type="ChEBI" id="CHEBI:16708"/>
        <dbReference type="ChEBI" id="CHEBI:43474"/>
        <dbReference type="ChEBI" id="CHEBI:57720"/>
        <dbReference type="EC" id="2.4.2.1"/>
    </reaction>
    <physiologicalReaction direction="left-to-right" evidence="8">
        <dbReference type="Rhea" id="RHEA:27643"/>
    </physiologicalReaction>
</comment>
<proteinExistence type="inferred from homology"/>
<sequence>MRGEWTRNGVGFVAPEQPLAVGVKAFTTTRSGGVSRPPYASLNLAEHTGDDRSAVAENRRLLEVAAELPEPPRWLAQVHGTEVVAAHEQQQGAQADASWTDRPGVVCAVLTADCLPVVFAAQDGSSVAVAHAGWRGLCAGVLEETLDAMPVPAGQIVAWLGPAIGADAFEVGRDVKEAFMNADPASQEFFVPGREGRFYADLYSLALLRLKRRNIKDVFGYNWCTFKQRQLFFSYRRDGARTGRMATLVCRES</sequence>
<dbReference type="InterPro" id="IPR003730">
    <property type="entry name" value="Cu_polyphenol_OxRdtase"/>
</dbReference>
<gene>
    <name evidence="11" type="primary">yfiH</name>
    <name evidence="11" type="ORF">HH1059_02220</name>
</gene>
<evidence type="ECO:0000256" key="9">
    <source>
        <dbReference type="ARBA" id="ARBA00049893"/>
    </source>
</evidence>
<keyword evidence="3" id="KW-0808">Transferase</keyword>
<accession>A0A0X8X8H6</accession>
<evidence type="ECO:0000256" key="1">
    <source>
        <dbReference type="ARBA" id="ARBA00000553"/>
    </source>
</evidence>
<evidence type="ECO:0000256" key="8">
    <source>
        <dbReference type="ARBA" id="ARBA00048968"/>
    </source>
</evidence>
<dbReference type="Gene3D" id="3.60.140.10">
    <property type="entry name" value="CNF1/YfiH-like putative cysteine hydrolases"/>
    <property type="match status" value="1"/>
</dbReference>
<name>A0A0X8X8H6_HALHR</name>
<evidence type="ECO:0000256" key="4">
    <source>
        <dbReference type="ARBA" id="ARBA00022723"/>
    </source>
</evidence>
<dbReference type="RefSeq" id="WP_096407333.1">
    <property type="nucleotide sequence ID" value="NZ_AP017372.2"/>
</dbReference>
<evidence type="ECO:0000256" key="2">
    <source>
        <dbReference type="ARBA" id="ARBA00007353"/>
    </source>
</evidence>
<keyword evidence="12" id="KW-1185">Reference proteome</keyword>
<keyword evidence="4" id="KW-0479">Metal-binding</keyword>
<dbReference type="CDD" id="cd16833">
    <property type="entry name" value="YfiH"/>
    <property type="match status" value="1"/>
</dbReference>
<dbReference type="GO" id="GO:0016787">
    <property type="term" value="F:hydrolase activity"/>
    <property type="evidence" value="ECO:0007669"/>
    <property type="project" value="UniProtKB-KW"/>
</dbReference>
<dbReference type="KEGG" id="hhk:HH1059_02220"/>
<evidence type="ECO:0000256" key="5">
    <source>
        <dbReference type="ARBA" id="ARBA00022801"/>
    </source>
</evidence>
<dbReference type="EMBL" id="AP017372">
    <property type="protein sequence ID" value="BAU56898.1"/>
    <property type="molecule type" value="Genomic_DNA"/>
</dbReference>
<comment type="similarity">
    <text evidence="2 10">Belongs to the purine nucleoside phosphorylase YfiH/LACC1 family.</text>
</comment>
<dbReference type="NCBIfam" id="TIGR00726">
    <property type="entry name" value="peptidoglycan editing factor PgeF"/>
    <property type="match status" value="1"/>
</dbReference>
<keyword evidence="6" id="KW-0862">Zinc</keyword>
<comment type="catalytic activity">
    <reaction evidence="1">
        <text>inosine + phosphate = alpha-D-ribose 1-phosphate + hypoxanthine</text>
        <dbReference type="Rhea" id="RHEA:27646"/>
        <dbReference type="ChEBI" id="CHEBI:17368"/>
        <dbReference type="ChEBI" id="CHEBI:17596"/>
        <dbReference type="ChEBI" id="CHEBI:43474"/>
        <dbReference type="ChEBI" id="CHEBI:57720"/>
        <dbReference type="EC" id="2.4.2.1"/>
    </reaction>
    <physiologicalReaction direction="left-to-right" evidence="1">
        <dbReference type="Rhea" id="RHEA:27647"/>
    </physiologicalReaction>
</comment>
<dbReference type="Pfam" id="PF02578">
    <property type="entry name" value="Cu-oxidase_4"/>
    <property type="match status" value="1"/>
</dbReference>